<feature type="compositionally biased region" description="Basic and acidic residues" evidence="1">
    <location>
        <begin position="207"/>
        <end position="216"/>
    </location>
</feature>
<dbReference type="EMBL" id="MU842881">
    <property type="protein sequence ID" value="KAK2028261.1"/>
    <property type="molecule type" value="Genomic_DNA"/>
</dbReference>
<accession>A0AAD9HFP1</accession>
<evidence type="ECO:0000256" key="1">
    <source>
        <dbReference type="SAM" id="MobiDB-lite"/>
    </source>
</evidence>
<sequence length="397" mass="43365">MVQSVMMRREAEAEAAASEASMGLFRFLGPSIHSMPRLRDRLRCAFQQHNITKGGGGVLNAGQGDAEQPQRSLVILLVPSVPPLATCGARGKRKLQARSCNSQAPQFSSVWEHHREGERGGVGTFSGKSRKRGVGGGVPVRQDLLLNAVLHFSFQGCVCQEYHHVPGRPQERRLNSCIRTPVCRHLLPRLFHLVLMRGGGNRKGRPGRFDKSRNMETSDACRGGQGPGGTGWNGSNKCYPGRRRISSCLASSTPWLTMGGNGEGVGSIYPYRHHFRRSGDGYATRCLSVGEAPPPPNHTLPDNSTRNDETLSLWGRERAGKRRKKGGGIRCCLQIEDAPAPRERTAESRRESVFESAPFGTVCSADRIQPGRTASLRRRSTVLLGTGAGEAHVPTWF</sequence>
<evidence type="ECO:0000313" key="2">
    <source>
        <dbReference type="EMBL" id="KAK2028261.1"/>
    </source>
</evidence>
<feature type="region of interest" description="Disordered" evidence="1">
    <location>
        <begin position="108"/>
        <end position="134"/>
    </location>
</feature>
<feature type="compositionally biased region" description="Gly residues" evidence="1">
    <location>
        <begin position="223"/>
        <end position="232"/>
    </location>
</feature>
<dbReference type="Proteomes" id="UP001232148">
    <property type="component" value="Unassembled WGS sequence"/>
</dbReference>
<name>A0AAD9HFP1_9PEZI</name>
<gene>
    <name evidence="2" type="ORF">LX32DRAFT_406391</name>
</gene>
<comment type="caution">
    <text evidence="2">The sequence shown here is derived from an EMBL/GenBank/DDBJ whole genome shotgun (WGS) entry which is preliminary data.</text>
</comment>
<organism evidence="2 3">
    <name type="scientific">Colletotrichum zoysiae</name>
    <dbReference type="NCBI Taxonomy" id="1216348"/>
    <lineage>
        <taxon>Eukaryota</taxon>
        <taxon>Fungi</taxon>
        <taxon>Dikarya</taxon>
        <taxon>Ascomycota</taxon>
        <taxon>Pezizomycotina</taxon>
        <taxon>Sordariomycetes</taxon>
        <taxon>Hypocreomycetidae</taxon>
        <taxon>Glomerellales</taxon>
        <taxon>Glomerellaceae</taxon>
        <taxon>Colletotrichum</taxon>
        <taxon>Colletotrichum graminicola species complex</taxon>
    </lineage>
</organism>
<reference evidence="2" key="1">
    <citation type="submission" date="2021-06" db="EMBL/GenBank/DDBJ databases">
        <title>Comparative genomics, transcriptomics and evolutionary studies reveal genomic signatures of adaptation to plant cell wall in hemibiotrophic fungi.</title>
        <authorList>
            <consortium name="DOE Joint Genome Institute"/>
            <person name="Baroncelli R."/>
            <person name="Diaz J.F."/>
            <person name="Benocci T."/>
            <person name="Peng M."/>
            <person name="Battaglia E."/>
            <person name="Haridas S."/>
            <person name="Andreopoulos W."/>
            <person name="Labutti K."/>
            <person name="Pangilinan J."/>
            <person name="Floch G.L."/>
            <person name="Makela M.R."/>
            <person name="Henrissat B."/>
            <person name="Grigoriev I.V."/>
            <person name="Crouch J.A."/>
            <person name="De Vries R.P."/>
            <person name="Sukno S.A."/>
            <person name="Thon M.R."/>
        </authorList>
    </citation>
    <scope>NUCLEOTIDE SEQUENCE</scope>
    <source>
        <strain evidence="2">MAFF235873</strain>
    </source>
</reference>
<evidence type="ECO:0000313" key="3">
    <source>
        <dbReference type="Proteomes" id="UP001232148"/>
    </source>
</evidence>
<feature type="region of interest" description="Disordered" evidence="1">
    <location>
        <begin position="201"/>
        <end position="236"/>
    </location>
</feature>
<keyword evidence="3" id="KW-1185">Reference proteome</keyword>
<dbReference type="AlphaFoldDB" id="A0AAD9HFP1"/>
<protein>
    <submittedName>
        <fullName evidence="2">Uncharacterized protein</fullName>
    </submittedName>
</protein>
<proteinExistence type="predicted"/>